<evidence type="ECO:0000259" key="3">
    <source>
        <dbReference type="Pfam" id="PF04024"/>
    </source>
</evidence>
<feature type="transmembrane region" description="Helical" evidence="2">
    <location>
        <begin position="300"/>
        <end position="325"/>
    </location>
</feature>
<keyword evidence="2" id="KW-0812">Transmembrane</keyword>
<feature type="compositionally biased region" description="Polar residues" evidence="1">
    <location>
        <begin position="539"/>
        <end position="569"/>
    </location>
</feature>
<feature type="transmembrane region" description="Helical" evidence="2">
    <location>
        <begin position="181"/>
        <end position="199"/>
    </location>
</feature>
<dbReference type="OrthoDB" id="7359894at2"/>
<sequence length="609" mass="63205">MSPWSHEGMNDNDKTSHGTTVHDETASGDTTAPAGATVHGDPGSTHGAIPPDTPQTATPVTSAPPKESRFFRWVRDSAVERSPYRWFGGVCGGIAYRIGVSELLIRAVFAASCCFFGVGAAVYGLAWLILPDSRNGHILLQRLGHGKLSWPLIGASLMFWAGFIAMVNLPATMTDGRVDTVGWWMFVFVTIGFLAFLNWSGSHAQYVVRSSSAVHPVRSLEDEMRGARAGGVGASSDYASATTVMASDGVTDTAATATAATAKANDVNGSAVKTAPAQPAPIADAAVPVSPKPRPRRRPAGFLVVGVVCGLMLVSLAGVLLMNAITQAGPQEMIRSILIWVCASAAVVGIVLVVLGFLGRKSGGLLPIAVLLFIAVAILAMTGVTYAGTSSADESRDYVVKNVYSNLELGSGDDQMRMYRNGLTLSGEQSGGFSHATINLSDATECPTGTIHLNVEYTQLVVRMPRGCGFLLGNDAMGYPMGVGGMHGLSSNSPLLSGFTGPSGDLSGGQLPAAMAPSADSDTGSADSSGAVDGTGSANGTNSQDSGDGSDAVNSDNTSENGISDGSNIDSDEDLYDYSTNWTTDDTKLLRIDATVRFASIEVSAFDNH</sequence>
<feature type="transmembrane region" description="Helical" evidence="2">
    <location>
        <begin position="337"/>
        <end position="358"/>
    </location>
</feature>
<gene>
    <name evidence="4" type="ORF">D2E23_0951</name>
</gene>
<reference evidence="4 5" key="1">
    <citation type="submission" date="2018-09" db="EMBL/GenBank/DDBJ databases">
        <title>Characterization of the phylogenetic diversity of five novel species belonging to the genus Bifidobacterium.</title>
        <authorList>
            <person name="Lugli G.A."/>
            <person name="Duranti S."/>
            <person name="Milani C."/>
        </authorList>
    </citation>
    <scope>NUCLEOTIDE SEQUENCE [LARGE SCALE GENOMIC DNA]</scope>
    <source>
        <strain evidence="4 5">2028B</strain>
    </source>
</reference>
<protein>
    <submittedName>
        <fullName evidence="4">PspC domain</fullName>
    </submittedName>
</protein>
<dbReference type="InterPro" id="IPR007168">
    <property type="entry name" value="Phageshock_PspC_N"/>
</dbReference>
<feature type="compositionally biased region" description="Basic and acidic residues" evidence="1">
    <location>
        <begin position="8"/>
        <end position="25"/>
    </location>
</feature>
<keyword evidence="5" id="KW-1185">Reference proteome</keyword>
<keyword evidence="2" id="KW-0472">Membrane</keyword>
<dbReference type="EMBL" id="QXGJ01000004">
    <property type="protein sequence ID" value="RSX51106.1"/>
    <property type="molecule type" value="Genomic_DNA"/>
</dbReference>
<accession>A0A430FE38</accession>
<evidence type="ECO:0000313" key="5">
    <source>
        <dbReference type="Proteomes" id="UP000288607"/>
    </source>
</evidence>
<feature type="region of interest" description="Disordered" evidence="1">
    <location>
        <begin position="1"/>
        <end position="64"/>
    </location>
</feature>
<dbReference type="AlphaFoldDB" id="A0A430FE38"/>
<evidence type="ECO:0000256" key="2">
    <source>
        <dbReference type="SAM" id="Phobius"/>
    </source>
</evidence>
<feature type="transmembrane region" description="Helical" evidence="2">
    <location>
        <begin position="365"/>
        <end position="387"/>
    </location>
</feature>
<evidence type="ECO:0000313" key="4">
    <source>
        <dbReference type="EMBL" id="RSX51106.1"/>
    </source>
</evidence>
<feature type="domain" description="Phage shock protein PspC N-terminal" evidence="3">
    <location>
        <begin position="84"/>
        <end position="132"/>
    </location>
</feature>
<feature type="region of interest" description="Disordered" evidence="1">
    <location>
        <begin position="500"/>
        <end position="573"/>
    </location>
</feature>
<keyword evidence="2" id="KW-1133">Transmembrane helix</keyword>
<feature type="transmembrane region" description="Helical" evidence="2">
    <location>
        <begin position="150"/>
        <end position="169"/>
    </location>
</feature>
<comment type="caution">
    <text evidence="4">The sequence shown here is derived from an EMBL/GenBank/DDBJ whole genome shotgun (WGS) entry which is preliminary data.</text>
</comment>
<dbReference type="Pfam" id="PF04024">
    <property type="entry name" value="PspC"/>
    <property type="match status" value="1"/>
</dbReference>
<feature type="transmembrane region" description="Helical" evidence="2">
    <location>
        <begin position="103"/>
        <end position="130"/>
    </location>
</feature>
<feature type="compositionally biased region" description="Low complexity" evidence="1">
    <location>
        <begin position="518"/>
        <end position="538"/>
    </location>
</feature>
<evidence type="ECO:0000256" key="1">
    <source>
        <dbReference type="SAM" id="MobiDB-lite"/>
    </source>
</evidence>
<dbReference type="Proteomes" id="UP000288607">
    <property type="component" value="Unassembled WGS sequence"/>
</dbReference>
<organism evidence="4 5">
    <name type="scientific">Bifidobacterium callimiconis</name>
    <dbReference type="NCBI Taxonomy" id="2306973"/>
    <lineage>
        <taxon>Bacteria</taxon>
        <taxon>Bacillati</taxon>
        <taxon>Actinomycetota</taxon>
        <taxon>Actinomycetes</taxon>
        <taxon>Bifidobacteriales</taxon>
        <taxon>Bifidobacteriaceae</taxon>
        <taxon>Bifidobacterium</taxon>
    </lineage>
</organism>
<proteinExistence type="predicted"/>
<name>A0A430FE38_9BIFI</name>